<dbReference type="NCBIfam" id="TIGR00231">
    <property type="entry name" value="small_GTP"/>
    <property type="match status" value="1"/>
</dbReference>
<keyword evidence="3" id="KW-1185">Reference proteome</keyword>
<dbReference type="SMART" id="SM00173">
    <property type="entry name" value="RAS"/>
    <property type="match status" value="1"/>
</dbReference>
<dbReference type="PROSITE" id="PS51421">
    <property type="entry name" value="RAS"/>
    <property type="match status" value="1"/>
</dbReference>
<dbReference type="OrthoDB" id="9989112at2759"/>
<dbReference type="Pfam" id="PF00071">
    <property type="entry name" value="Ras"/>
    <property type="match status" value="1"/>
</dbReference>
<dbReference type="GO" id="GO:0005525">
    <property type="term" value="F:GTP binding"/>
    <property type="evidence" value="ECO:0007669"/>
    <property type="project" value="InterPro"/>
</dbReference>
<dbReference type="InterPro" id="IPR005225">
    <property type="entry name" value="Small_GTP-bd"/>
</dbReference>
<dbReference type="PRINTS" id="PR00449">
    <property type="entry name" value="RASTRNSFRMNG"/>
</dbReference>
<dbReference type="CDD" id="cd00154">
    <property type="entry name" value="Rab"/>
    <property type="match status" value="1"/>
</dbReference>
<evidence type="ECO:0000313" key="3">
    <source>
        <dbReference type="Proteomes" id="UP001149090"/>
    </source>
</evidence>
<dbReference type="SMART" id="SM00175">
    <property type="entry name" value="RAB"/>
    <property type="match status" value="1"/>
</dbReference>
<dbReference type="SMART" id="SM00176">
    <property type="entry name" value="RAN"/>
    <property type="match status" value="1"/>
</dbReference>
<dbReference type="GO" id="GO:0003924">
    <property type="term" value="F:GTPase activity"/>
    <property type="evidence" value="ECO:0007669"/>
    <property type="project" value="InterPro"/>
</dbReference>
<reference evidence="2" key="1">
    <citation type="submission" date="2022-10" db="EMBL/GenBank/DDBJ databases">
        <title>Novel sulphate-reducing endosymbionts in the free-living metamonad Anaeramoeba.</title>
        <authorList>
            <person name="Jerlstrom-Hultqvist J."/>
            <person name="Cepicka I."/>
            <person name="Gallot-Lavallee L."/>
            <person name="Salas-Leiva D."/>
            <person name="Curtis B.A."/>
            <person name="Zahonova K."/>
            <person name="Pipaliya S."/>
            <person name="Dacks J."/>
            <person name="Roger A.J."/>
        </authorList>
    </citation>
    <scope>NUCLEOTIDE SEQUENCE</scope>
    <source>
        <strain evidence="2">BMAN</strain>
    </source>
</reference>
<dbReference type="AlphaFoldDB" id="A0A9Q0RC67"/>
<organism evidence="2 3">
    <name type="scientific">Anaeramoeba ignava</name>
    <name type="common">Anaerobic marine amoeba</name>
    <dbReference type="NCBI Taxonomy" id="1746090"/>
    <lineage>
        <taxon>Eukaryota</taxon>
        <taxon>Metamonada</taxon>
        <taxon>Anaeramoebidae</taxon>
        <taxon>Anaeramoeba</taxon>
    </lineage>
</organism>
<evidence type="ECO:0000256" key="1">
    <source>
        <dbReference type="ARBA" id="ARBA00022741"/>
    </source>
</evidence>
<sequence length="207" mass="23336">MADDIGYDSIFKIALIGDASVGKTNLIRKYVDNEFKDESMTTVGFDMKNKILEVDGSRVNLQIWDTAGQERFNSNPQVIFRNSSGVLIVFDVCDKQSFEKIEFWLNLIKENAGENAQIGVIGNKIDLEDHEVTQEEIEESSKKLQVRHFLTSAKTGEGVEKAFYDFTSLLISQNNQEVEISIEENNNQQTISIEKKPEIKAKNGGCC</sequence>
<evidence type="ECO:0000313" key="2">
    <source>
        <dbReference type="EMBL" id="KAJ5074832.1"/>
    </source>
</evidence>
<comment type="caution">
    <text evidence="2">The sequence shown here is derived from an EMBL/GenBank/DDBJ whole genome shotgun (WGS) entry which is preliminary data.</text>
</comment>
<dbReference type="InterPro" id="IPR027417">
    <property type="entry name" value="P-loop_NTPase"/>
</dbReference>
<dbReference type="Proteomes" id="UP001149090">
    <property type="component" value="Unassembled WGS sequence"/>
</dbReference>
<dbReference type="Gene3D" id="3.40.50.300">
    <property type="entry name" value="P-loop containing nucleotide triphosphate hydrolases"/>
    <property type="match status" value="1"/>
</dbReference>
<accession>A0A9Q0RC67</accession>
<dbReference type="PANTHER" id="PTHR47978">
    <property type="match status" value="1"/>
</dbReference>
<keyword evidence="1" id="KW-0547">Nucleotide-binding</keyword>
<dbReference type="FunFam" id="3.40.50.300:FF:001204">
    <property type="entry name" value="Small GTP-binding protein, putative"/>
    <property type="match status" value="1"/>
</dbReference>
<dbReference type="InterPro" id="IPR001806">
    <property type="entry name" value="Small_GTPase"/>
</dbReference>
<protein>
    <submittedName>
        <fullName evidence="2">Ras and ef-hand domain-containing protein</fullName>
    </submittedName>
</protein>
<dbReference type="PROSITE" id="PS51419">
    <property type="entry name" value="RAB"/>
    <property type="match status" value="1"/>
</dbReference>
<dbReference type="EMBL" id="JAPDFW010000068">
    <property type="protein sequence ID" value="KAJ5074832.1"/>
    <property type="molecule type" value="Genomic_DNA"/>
</dbReference>
<dbReference type="SMART" id="SM00177">
    <property type="entry name" value="ARF"/>
    <property type="match status" value="1"/>
</dbReference>
<dbReference type="SMART" id="SM00174">
    <property type="entry name" value="RHO"/>
    <property type="match status" value="1"/>
</dbReference>
<proteinExistence type="predicted"/>
<dbReference type="SUPFAM" id="SSF52540">
    <property type="entry name" value="P-loop containing nucleoside triphosphate hydrolases"/>
    <property type="match status" value="1"/>
</dbReference>
<name>A0A9Q0RC67_ANAIG</name>
<gene>
    <name evidence="2" type="ORF">M0811_07875</name>
</gene>